<dbReference type="InterPro" id="IPR046350">
    <property type="entry name" value="Cystatin_sf"/>
</dbReference>
<evidence type="ECO:0000313" key="6">
    <source>
        <dbReference type="Proteomes" id="UP001443914"/>
    </source>
</evidence>
<dbReference type="Gene3D" id="3.10.450.10">
    <property type="match status" value="1"/>
</dbReference>
<dbReference type="SMART" id="SM00043">
    <property type="entry name" value="CY"/>
    <property type="match status" value="1"/>
</dbReference>
<dbReference type="InterPro" id="IPR018073">
    <property type="entry name" value="Prot_inh_cystat_CS"/>
</dbReference>
<evidence type="ECO:0000256" key="3">
    <source>
        <dbReference type="SAM" id="SignalP"/>
    </source>
</evidence>
<dbReference type="PANTHER" id="PTHR47364">
    <property type="entry name" value="CYSTEINE PROTEINASE INHIBITOR 5"/>
    <property type="match status" value="1"/>
</dbReference>
<dbReference type="SUPFAM" id="SSF54403">
    <property type="entry name" value="Cystatin/monellin"/>
    <property type="match status" value="1"/>
</dbReference>
<keyword evidence="1" id="KW-0646">Protease inhibitor</keyword>
<dbReference type="PANTHER" id="PTHR47364:SF2">
    <property type="entry name" value="CYSTEINE PROTEINASE INHIBITOR 5"/>
    <property type="match status" value="1"/>
</dbReference>
<evidence type="ECO:0000256" key="1">
    <source>
        <dbReference type="ARBA" id="ARBA00022690"/>
    </source>
</evidence>
<feature type="signal peptide" evidence="3">
    <location>
        <begin position="1"/>
        <end position="21"/>
    </location>
</feature>
<feature type="domain" description="Cystatin" evidence="4">
    <location>
        <begin position="28"/>
        <end position="117"/>
    </location>
</feature>
<evidence type="ECO:0000313" key="5">
    <source>
        <dbReference type="EMBL" id="KAK9715070.1"/>
    </source>
</evidence>
<keyword evidence="3" id="KW-0732">Signal</keyword>
<reference evidence="5" key="1">
    <citation type="submission" date="2024-03" db="EMBL/GenBank/DDBJ databases">
        <title>WGS assembly of Saponaria officinalis var. Norfolk2.</title>
        <authorList>
            <person name="Jenkins J."/>
            <person name="Shu S."/>
            <person name="Grimwood J."/>
            <person name="Barry K."/>
            <person name="Goodstein D."/>
            <person name="Schmutz J."/>
            <person name="Leebens-Mack J."/>
            <person name="Osbourn A."/>
        </authorList>
    </citation>
    <scope>NUCLEOTIDE SEQUENCE [LARGE SCALE GENOMIC DNA]</scope>
    <source>
        <strain evidence="5">JIC</strain>
    </source>
</reference>
<dbReference type="EMBL" id="JBDFQZ010000006">
    <property type="protein sequence ID" value="KAK9715070.1"/>
    <property type="molecule type" value="Genomic_DNA"/>
</dbReference>
<gene>
    <name evidence="5" type="ORF">RND81_06G141200</name>
</gene>
<proteinExistence type="predicted"/>
<keyword evidence="6" id="KW-1185">Reference proteome</keyword>
<keyword evidence="2" id="KW-0789">Thiol protease inhibitor</keyword>
<comment type="caution">
    <text evidence="5">The sequence shown here is derived from an EMBL/GenBank/DDBJ whole genome shotgun (WGS) entry which is preliminary data.</text>
</comment>
<evidence type="ECO:0000256" key="2">
    <source>
        <dbReference type="ARBA" id="ARBA00022704"/>
    </source>
</evidence>
<dbReference type="InterPro" id="IPR000010">
    <property type="entry name" value="Cystatin_dom"/>
</dbReference>
<name>A0AAW1KCX3_SAPOF</name>
<feature type="chain" id="PRO_5043575974" description="Cystatin domain-containing protein" evidence="3">
    <location>
        <begin position="22"/>
        <end position="117"/>
    </location>
</feature>
<accession>A0AAW1KCX3</accession>
<sequence>MNTRSLFIVLALLAVTSTAYAAVGKRGSFVGGYTPIKDLHSAQVQEIAKYAVTEYNKKSGTSLVYVKTVKGESQVVSGANYRLVISAKDGGAVRNYMAVVYEKSWAHYRSLTSFNAV</sequence>
<dbReference type="Pfam" id="PF16845">
    <property type="entry name" value="SQAPI"/>
    <property type="match status" value="1"/>
</dbReference>
<dbReference type="PROSITE" id="PS00287">
    <property type="entry name" value="CYSTATIN"/>
    <property type="match status" value="1"/>
</dbReference>
<dbReference type="AlphaFoldDB" id="A0AAW1KCX3"/>
<evidence type="ECO:0000259" key="4">
    <source>
        <dbReference type="SMART" id="SM00043"/>
    </source>
</evidence>
<dbReference type="Proteomes" id="UP001443914">
    <property type="component" value="Unassembled WGS sequence"/>
</dbReference>
<protein>
    <recommendedName>
        <fullName evidence="4">Cystatin domain-containing protein</fullName>
    </recommendedName>
</protein>
<organism evidence="5 6">
    <name type="scientific">Saponaria officinalis</name>
    <name type="common">Common soapwort</name>
    <name type="synonym">Lychnis saponaria</name>
    <dbReference type="NCBI Taxonomy" id="3572"/>
    <lineage>
        <taxon>Eukaryota</taxon>
        <taxon>Viridiplantae</taxon>
        <taxon>Streptophyta</taxon>
        <taxon>Embryophyta</taxon>
        <taxon>Tracheophyta</taxon>
        <taxon>Spermatophyta</taxon>
        <taxon>Magnoliopsida</taxon>
        <taxon>eudicotyledons</taxon>
        <taxon>Gunneridae</taxon>
        <taxon>Pentapetalae</taxon>
        <taxon>Caryophyllales</taxon>
        <taxon>Caryophyllaceae</taxon>
        <taxon>Caryophylleae</taxon>
        <taxon>Saponaria</taxon>
    </lineage>
</organism>
<dbReference type="GO" id="GO:0004869">
    <property type="term" value="F:cysteine-type endopeptidase inhibitor activity"/>
    <property type="evidence" value="ECO:0007669"/>
    <property type="project" value="UniProtKB-KW"/>
</dbReference>
<dbReference type="CDD" id="cd00042">
    <property type="entry name" value="CY"/>
    <property type="match status" value="1"/>
</dbReference>